<feature type="compositionally biased region" description="Polar residues" evidence="9">
    <location>
        <begin position="37"/>
        <end position="50"/>
    </location>
</feature>
<dbReference type="AlphaFoldDB" id="A0A9P5XS54"/>
<keyword evidence="5 10" id="KW-1133">Transmembrane helix</keyword>
<dbReference type="GO" id="GO:0015926">
    <property type="term" value="F:glucosidase activity"/>
    <property type="evidence" value="ECO:0007669"/>
    <property type="project" value="TreeGrafter"/>
</dbReference>
<evidence type="ECO:0000256" key="3">
    <source>
        <dbReference type="ARBA" id="ARBA00022692"/>
    </source>
</evidence>
<dbReference type="PROSITE" id="PS51762">
    <property type="entry name" value="GH16_2"/>
    <property type="match status" value="1"/>
</dbReference>
<evidence type="ECO:0000256" key="8">
    <source>
        <dbReference type="ARBA" id="ARBA00023316"/>
    </source>
</evidence>
<proteinExistence type="inferred from homology"/>
<evidence type="ECO:0000259" key="11">
    <source>
        <dbReference type="PROSITE" id="PS51762"/>
    </source>
</evidence>
<dbReference type="PANTHER" id="PTHR31361:SF15">
    <property type="entry name" value="GH16 DOMAIN-CONTAINING PROTEIN"/>
    <property type="match status" value="1"/>
</dbReference>
<sequence>MAMGVASGAIGAGYGPYAYNPSDVREMGMYANSRFSNAPSEVSLSTSNPSYEKESAPPPMPIQPVQNTNSMPQYLYDKDPDLDDALHDPRPDPSFDSWTMFSARGWVNALTLVFIVVGLIVLFAGYPIIWAYTHARGPVQGFNLGGINASGQIPDLRIPSLIDAETPSSAYTRTGNDGQKYSLVFSDEFETDGRTFYPGDDPYWEAVDLHYWPTGDLEWYDPSAITTVDGKLVITMSEKSNHNLNFESGMLTSWNKFCFNTGYVEMSISMPGSPQAPGLWPGAWSLGNLGRAGYGATTEGMWPYSYDTCDLGTFPNQTARDGTPEAAATGSDTGGPLSFLPGQRLSACTCPGSDHPGPSVSTGRGAPEIDIIETQVDVSRFVGQVSQSYQCAPYNIKYQPNDQPPATTIYNPSTTKFNTYKGAEFQQAVSVLTDIDSSVYNGSSYAKYGYEWWYDSKRRQDSFITWYSNGIPSWTATSATVGPDPVSQVGQRLIPEEPLYLIMNLGLAPHFQQQDWKHLQFPAKMYIDYVRVYQRQGVKNGVTCDPPNRPTADYIEKHIEAYTNPNLTTWAQAGNNFPRNSLYDGC</sequence>
<dbReference type="InterPro" id="IPR013320">
    <property type="entry name" value="ConA-like_dom_sf"/>
</dbReference>
<protein>
    <submittedName>
        <fullName evidence="12">Glycoside hydrolase family 16 protein</fullName>
    </submittedName>
</protein>
<feature type="region of interest" description="Disordered" evidence="9">
    <location>
        <begin position="37"/>
        <end position="59"/>
    </location>
</feature>
<keyword evidence="8" id="KW-0961">Cell wall biogenesis/degradation</keyword>
<dbReference type="FunFam" id="2.60.120.200:FF:000135">
    <property type="entry name" value="Related to KRE6-glucan synthase subunit"/>
    <property type="match status" value="1"/>
</dbReference>
<keyword evidence="13" id="KW-1185">Reference proteome</keyword>
<comment type="subcellular location">
    <subcellularLocation>
        <location evidence="1">Membrane</location>
        <topology evidence="1">Single-pass type II membrane protein</topology>
    </subcellularLocation>
</comment>
<dbReference type="InterPro" id="IPR000757">
    <property type="entry name" value="Beta-glucanase-like"/>
</dbReference>
<evidence type="ECO:0000256" key="2">
    <source>
        <dbReference type="ARBA" id="ARBA00010962"/>
    </source>
</evidence>
<dbReference type="SUPFAM" id="SSF49899">
    <property type="entry name" value="Concanavalin A-like lectins/glucanases"/>
    <property type="match status" value="1"/>
</dbReference>
<feature type="transmembrane region" description="Helical" evidence="10">
    <location>
        <begin position="109"/>
        <end position="132"/>
    </location>
</feature>
<evidence type="ECO:0000256" key="4">
    <source>
        <dbReference type="ARBA" id="ARBA00022968"/>
    </source>
</evidence>
<evidence type="ECO:0000256" key="7">
    <source>
        <dbReference type="ARBA" id="ARBA00023180"/>
    </source>
</evidence>
<dbReference type="GO" id="GO:0005886">
    <property type="term" value="C:plasma membrane"/>
    <property type="evidence" value="ECO:0007669"/>
    <property type="project" value="TreeGrafter"/>
</dbReference>
<dbReference type="PANTHER" id="PTHR31361">
    <property type="entry name" value="BETA-GLUCAN SYNTHESIS-ASSOCIATED PROTEIN KRE6-RELATED"/>
    <property type="match status" value="1"/>
</dbReference>
<accession>A0A9P5XS54</accession>
<dbReference type="EMBL" id="MU151052">
    <property type="protein sequence ID" value="KAF9454781.1"/>
    <property type="molecule type" value="Genomic_DNA"/>
</dbReference>
<evidence type="ECO:0000256" key="1">
    <source>
        <dbReference type="ARBA" id="ARBA00004606"/>
    </source>
</evidence>
<comment type="similarity">
    <text evidence="2">Belongs to the SKN1/KRE6 family.</text>
</comment>
<reference evidence="12" key="1">
    <citation type="submission" date="2020-11" db="EMBL/GenBank/DDBJ databases">
        <authorList>
            <consortium name="DOE Joint Genome Institute"/>
            <person name="Ahrendt S."/>
            <person name="Riley R."/>
            <person name="Andreopoulos W."/>
            <person name="Labutti K."/>
            <person name="Pangilinan J."/>
            <person name="Ruiz-Duenas F.J."/>
            <person name="Barrasa J.M."/>
            <person name="Sanchez-Garcia M."/>
            <person name="Camarero S."/>
            <person name="Miyauchi S."/>
            <person name="Serrano A."/>
            <person name="Linde D."/>
            <person name="Babiker R."/>
            <person name="Drula E."/>
            <person name="Ayuso-Fernandez I."/>
            <person name="Pacheco R."/>
            <person name="Padilla G."/>
            <person name="Ferreira P."/>
            <person name="Barriuso J."/>
            <person name="Kellner H."/>
            <person name="Castanera R."/>
            <person name="Alfaro M."/>
            <person name="Ramirez L."/>
            <person name="Pisabarro A.G."/>
            <person name="Kuo A."/>
            <person name="Tritt A."/>
            <person name="Lipzen A."/>
            <person name="He G."/>
            <person name="Yan M."/>
            <person name="Ng V."/>
            <person name="Cullen D."/>
            <person name="Martin F."/>
            <person name="Rosso M.-N."/>
            <person name="Henrissat B."/>
            <person name="Hibbett D."/>
            <person name="Martinez A.T."/>
            <person name="Grigoriev I.V."/>
        </authorList>
    </citation>
    <scope>NUCLEOTIDE SEQUENCE</scope>
    <source>
        <strain evidence="12">MF-IS2</strain>
    </source>
</reference>
<evidence type="ECO:0000256" key="6">
    <source>
        <dbReference type="ARBA" id="ARBA00023136"/>
    </source>
</evidence>
<evidence type="ECO:0000313" key="12">
    <source>
        <dbReference type="EMBL" id="KAF9454781.1"/>
    </source>
</evidence>
<gene>
    <name evidence="12" type="ORF">P691DRAFT_691803</name>
</gene>
<dbReference type="CDD" id="cd02180">
    <property type="entry name" value="GH16_fungal_KRE6_glucanase"/>
    <property type="match status" value="1"/>
</dbReference>
<dbReference type="Pfam" id="PF03935">
    <property type="entry name" value="SKN1_KRE6_Sbg1"/>
    <property type="match status" value="1"/>
</dbReference>
<comment type="caution">
    <text evidence="12">The sequence shown here is derived from an EMBL/GenBank/DDBJ whole genome shotgun (WGS) entry which is preliminary data.</text>
</comment>
<dbReference type="Gene3D" id="2.60.120.200">
    <property type="match status" value="2"/>
</dbReference>
<dbReference type="Proteomes" id="UP000807342">
    <property type="component" value="Unassembled WGS sequence"/>
</dbReference>
<feature type="region of interest" description="Disordered" evidence="9">
    <location>
        <begin position="315"/>
        <end position="336"/>
    </location>
</feature>
<dbReference type="GO" id="GO:0006078">
    <property type="term" value="P:(1-&gt;6)-beta-D-glucan biosynthetic process"/>
    <property type="evidence" value="ECO:0007669"/>
    <property type="project" value="TreeGrafter"/>
</dbReference>
<evidence type="ECO:0000313" key="13">
    <source>
        <dbReference type="Proteomes" id="UP000807342"/>
    </source>
</evidence>
<dbReference type="InterPro" id="IPR005629">
    <property type="entry name" value="Skn1/Kre6/Sbg1"/>
</dbReference>
<evidence type="ECO:0000256" key="10">
    <source>
        <dbReference type="SAM" id="Phobius"/>
    </source>
</evidence>
<dbReference type="GO" id="GO:0005789">
    <property type="term" value="C:endoplasmic reticulum membrane"/>
    <property type="evidence" value="ECO:0007669"/>
    <property type="project" value="TreeGrafter"/>
</dbReference>
<evidence type="ECO:0000256" key="9">
    <source>
        <dbReference type="SAM" id="MobiDB-lite"/>
    </source>
</evidence>
<dbReference type="GO" id="GO:0031505">
    <property type="term" value="P:fungal-type cell wall organization"/>
    <property type="evidence" value="ECO:0007669"/>
    <property type="project" value="TreeGrafter"/>
</dbReference>
<keyword evidence="7" id="KW-0325">Glycoprotein</keyword>
<keyword evidence="4" id="KW-0735">Signal-anchor</keyword>
<keyword evidence="3 10" id="KW-0812">Transmembrane</keyword>
<keyword evidence="6 10" id="KW-0472">Membrane</keyword>
<keyword evidence="12" id="KW-0378">Hydrolase</keyword>
<organism evidence="12 13">
    <name type="scientific">Macrolepiota fuliginosa MF-IS2</name>
    <dbReference type="NCBI Taxonomy" id="1400762"/>
    <lineage>
        <taxon>Eukaryota</taxon>
        <taxon>Fungi</taxon>
        <taxon>Dikarya</taxon>
        <taxon>Basidiomycota</taxon>
        <taxon>Agaricomycotina</taxon>
        <taxon>Agaricomycetes</taxon>
        <taxon>Agaricomycetidae</taxon>
        <taxon>Agaricales</taxon>
        <taxon>Agaricineae</taxon>
        <taxon>Agaricaceae</taxon>
        <taxon>Macrolepiota</taxon>
    </lineage>
</organism>
<evidence type="ECO:0000256" key="5">
    <source>
        <dbReference type="ARBA" id="ARBA00022989"/>
    </source>
</evidence>
<feature type="domain" description="GH16" evidence="11">
    <location>
        <begin position="174"/>
        <end position="538"/>
    </location>
</feature>
<dbReference type="OrthoDB" id="412647at2759"/>
<name>A0A9P5XS54_9AGAR</name>